<evidence type="ECO:0000256" key="1">
    <source>
        <dbReference type="SAM" id="Phobius"/>
    </source>
</evidence>
<feature type="transmembrane region" description="Helical" evidence="1">
    <location>
        <begin position="6"/>
        <end position="27"/>
    </location>
</feature>
<comment type="caution">
    <text evidence="2">The sequence shown here is derived from an EMBL/GenBank/DDBJ whole genome shotgun (WGS) entry which is preliminary data.</text>
</comment>
<proteinExistence type="predicted"/>
<dbReference type="Proteomes" id="UP000032076">
    <property type="component" value="Unassembled WGS sequence"/>
</dbReference>
<keyword evidence="1" id="KW-0812">Transmembrane</keyword>
<accession>A0ABD4A8W1</accession>
<gene>
    <name evidence="2" type="ORF">B4167_2304</name>
</gene>
<sequence length="53" mass="5993">MLDAFDSLMFAMIFLLLVGSVVIFLLVRDWKPKSVLTSPKILKDGHFSISKSH</sequence>
<organism evidence="2 3">
    <name type="scientific">Caldibacillus thermoamylovorans</name>
    <dbReference type="NCBI Taxonomy" id="35841"/>
    <lineage>
        <taxon>Bacteria</taxon>
        <taxon>Bacillati</taxon>
        <taxon>Bacillota</taxon>
        <taxon>Bacilli</taxon>
        <taxon>Bacillales</taxon>
        <taxon>Bacillaceae</taxon>
        <taxon>Caldibacillus</taxon>
    </lineage>
</organism>
<dbReference type="AlphaFoldDB" id="A0ABD4A8W1"/>
<keyword evidence="1" id="KW-1133">Transmembrane helix</keyword>
<dbReference type="EMBL" id="JXLU01000054">
    <property type="protein sequence ID" value="KIO73258.1"/>
    <property type="molecule type" value="Genomic_DNA"/>
</dbReference>
<evidence type="ECO:0000313" key="3">
    <source>
        <dbReference type="Proteomes" id="UP000032076"/>
    </source>
</evidence>
<protein>
    <submittedName>
        <fullName evidence="2">Uncharacterized protein</fullName>
    </submittedName>
</protein>
<reference evidence="2 3" key="1">
    <citation type="submission" date="2015-01" db="EMBL/GenBank/DDBJ databases">
        <title>Draft Genome Sequences of Four Bacillus thermoamylovorans Strains, Isolated From Food Products.</title>
        <authorList>
            <person name="Krawcyk A.O."/>
            <person name="Berendsen E.M."/>
            <person name="Eijlander R.T."/>
            <person name="de Jong A."/>
            <person name="Wells-Bennik M."/>
            <person name="Kuipers O.P."/>
        </authorList>
    </citation>
    <scope>NUCLEOTIDE SEQUENCE [LARGE SCALE GENOMIC DNA]</scope>
    <source>
        <strain evidence="2 3">B4167</strain>
    </source>
</reference>
<keyword evidence="1" id="KW-0472">Membrane</keyword>
<name>A0ABD4A8W1_9BACI</name>
<evidence type="ECO:0000313" key="2">
    <source>
        <dbReference type="EMBL" id="KIO73258.1"/>
    </source>
</evidence>